<dbReference type="InterPro" id="IPR010920">
    <property type="entry name" value="LSM_dom_sf"/>
</dbReference>
<dbReference type="PANTHER" id="PTHR21196">
    <property type="entry name" value="U7 SNRNA-ASSOCIATED SM-LIKE PROTEIN LSM10"/>
    <property type="match status" value="1"/>
</dbReference>
<dbReference type="OrthoDB" id="10256176at2759"/>
<protein>
    <submittedName>
        <fullName evidence="3">Blast:U7 snRNA-associated Sm-like protein LSm10</fullName>
    </submittedName>
</protein>
<evidence type="ECO:0000259" key="2">
    <source>
        <dbReference type="PROSITE" id="PS52002"/>
    </source>
</evidence>
<name>A0A8B6EDQ3_MYTGA</name>
<dbReference type="PANTHER" id="PTHR21196:SF1">
    <property type="entry name" value="U7 SNRNA-ASSOCIATED SM-LIKE PROTEIN LSM10"/>
    <property type="match status" value="1"/>
</dbReference>
<proteinExistence type="predicted"/>
<sequence length="145" mass="16945">MASNRQKFLIKNSLISLLKALEGKVTTVELRNEHTVTGTIDYVDGFMCVSMSNVCFKTLSGKMTNFEQFYIQGPNIRFVQIPDEIDMKKAIHWEVNKERIMRQRMQKAISDAVIKKRQKREKEITKKEEKEQKMKEAEDKKDAAN</sequence>
<dbReference type="AlphaFoldDB" id="A0A8B6EDQ3"/>
<feature type="region of interest" description="Disordered" evidence="1">
    <location>
        <begin position="111"/>
        <end position="145"/>
    </location>
</feature>
<dbReference type="SMART" id="SM00651">
    <property type="entry name" value="Sm"/>
    <property type="match status" value="1"/>
</dbReference>
<reference evidence="3" key="1">
    <citation type="submission" date="2018-11" db="EMBL/GenBank/DDBJ databases">
        <authorList>
            <person name="Alioto T."/>
            <person name="Alioto T."/>
        </authorList>
    </citation>
    <scope>NUCLEOTIDE SEQUENCE</scope>
</reference>
<keyword evidence="4" id="KW-1185">Reference proteome</keyword>
<feature type="domain" description="Sm" evidence="2">
    <location>
        <begin position="13"/>
        <end position="85"/>
    </location>
</feature>
<accession>A0A8B6EDQ3</accession>
<dbReference type="Proteomes" id="UP000596742">
    <property type="component" value="Unassembled WGS sequence"/>
</dbReference>
<dbReference type="Gene3D" id="2.30.30.100">
    <property type="match status" value="1"/>
</dbReference>
<dbReference type="EMBL" id="UYJE01004931">
    <property type="protein sequence ID" value="VDI32567.1"/>
    <property type="molecule type" value="Genomic_DNA"/>
</dbReference>
<dbReference type="GO" id="GO:0016604">
    <property type="term" value="C:nuclear body"/>
    <property type="evidence" value="ECO:0007669"/>
    <property type="project" value="TreeGrafter"/>
</dbReference>
<dbReference type="CDD" id="cd01733">
    <property type="entry name" value="LSm10"/>
    <property type="match status" value="1"/>
</dbReference>
<dbReference type="SUPFAM" id="SSF50182">
    <property type="entry name" value="Sm-like ribonucleoproteins"/>
    <property type="match status" value="1"/>
</dbReference>
<comment type="caution">
    <text evidence="3">The sequence shown here is derived from an EMBL/GenBank/DDBJ whole genome shotgun (WGS) entry which is preliminary data.</text>
</comment>
<dbReference type="InterPro" id="IPR052840">
    <property type="entry name" value="U7_snRNA_Sm-like"/>
</dbReference>
<dbReference type="GO" id="GO:0071208">
    <property type="term" value="F:histone pre-mRNA DCP binding"/>
    <property type="evidence" value="ECO:0007669"/>
    <property type="project" value="TreeGrafter"/>
</dbReference>
<evidence type="ECO:0000313" key="4">
    <source>
        <dbReference type="Proteomes" id="UP000596742"/>
    </source>
</evidence>
<dbReference type="GO" id="GO:0071254">
    <property type="term" value="C:cytoplasmic U snRNP body"/>
    <property type="evidence" value="ECO:0007669"/>
    <property type="project" value="TreeGrafter"/>
</dbReference>
<dbReference type="GO" id="GO:0071209">
    <property type="term" value="F:U7 snRNA binding"/>
    <property type="evidence" value="ECO:0007669"/>
    <property type="project" value="TreeGrafter"/>
</dbReference>
<organism evidence="3 4">
    <name type="scientific">Mytilus galloprovincialis</name>
    <name type="common">Mediterranean mussel</name>
    <dbReference type="NCBI Taxonomy" id="29158"/>
    <lineage>
        <taxon>Eukaryota</taxon>
        <taxon>Metazoa</taxon>
        <taxon>Spiralia</taxon>
        <taxon>Lophotrochozoa</taxon>
        <taxon>Mollusca</taxon>
        <taxon>Bivalvia</taxon>
        <taxon>Autobranchia</taxon>
        <taxon>Pteriomorphia</taxon>
        <taxon>Mytilida</taxon>
        <taxon>Mytiloidea</taxon>
        <taxon>Mytilidae</taxon>
        <taxon>Mytilinae</taxon>
        <taxon>Mytilus</taxon>
    </lineage>
</organism>
<dbReference type="InterPro" id="IPR047575">
    <property type="entry name" value="Sm"/>
</dbReference>
<gene>
    <name evidence="3" type="ORF">MGAL_10B094570</name>
</gene>
<evidence type="ECO:0000256" key="1">
    <source>
        <dbReference type="SAM" id="MobiDB-lite"/>
    </source>
</evidence>
<dbReference type="PROSITE" id="PS52002">
    <property type="entry name" value="SM"/>
    <property type="match status" value="1"/>
</dbReference>
<dbReference type="InterPro" id="IPR001163">
    <property type="entry name" value="Sm_dom_euk/arc"/>
</dbReference>
<dbReference type="GO" id="GO:0006398">
    <property type="term" value="P:mRNA 3'-end processing by stem-loop binding and cleavage"/>
    <property type="evidence" value="ECO:0007669"/>
    <property type="project" value="TreeGrafter"/>
</dbReference>
<dbReference type="Pfam" id="PF01423">
    <property type="entry name" value="LSM"/>
    <property type="match status" value="1"/>
</dbReference>
<feature type="compositionally biased region" description="Basic and acidic residues" evidence="1">
    <location>
        <begin position="120"/>
        <end position="145"/>
    </location>
</feature>
<evidence type="ECO:0000313" key="3">
    <source>
        <dbReference type="EMBL" id="VDI32567.1"/>
    </source>
</evidence>